<dbReference type="PANTHER" id="PTHR46847:SF1">
    <property type="entry name" value="D-ALLOSE-BINDING PERIPLASMIC PROTEIN-RELATED"/>
    <property type="match status" value="1"/>
</dbReference>
<dbReference type="Pfam" id="PF13407">
    <property type="entry name" value="Peripla_BP_4"/>
    <property type="match status" value="1"/>
</dbReference>
<dbReference type="AlphaFoldDB" id="A0AAW4PQD2"/>
<comment type="subcellular location">
    <subcellularLocation>
        <location evidence="1">Cell envelope</location>
    </subcellularLocation>
</comment>
<gene>
    <name evidence="6" type="ORF">EGH21_09220</name>
</gene>
<dbReference type="EMBL" id="RKLR01000003">
    <property type="protein sequence ID" value="MBX0323208.1"/>
    <property type="molecule type" value="Genomic_DNA"/>
</dbReference>
<keyword evidence="3" id="KW-0732">Signal</keyword>
<evidence type="ECO:0000256" key="3">
    <source>
        <dbReference type="ARBA" id="ARBA00022729"/>
    </source>
</evidence>
<proteinExistence type="inferred from homology"/>
<evidence type="ECO:0000313" key="6">
    <source>
        <dbReference type="EMBL" id="MBX0323208.1"/>
    </source>
</evidence>
<dbReference type="Proteomes" id="UP001430377">
    <property type="component" value="Unassembled WGS sequence"/>
</dbReference>
<dbReference type="Gene3D" id="3.40.50.2300">
    <property type="match status" value="2"/>
</dbReference>
<dbReference type="CDD" id="cd01536">
    <property type="entry name" value="PBP1_ABC_sugar_binding-like"/>
    <property type="match status" value="1"/>
</dbReference>
<name>A0AAW4PQD2_9EURY</name>
<evidence type="ECO:0000313" key="7">
    <source>
        <dbReference type="Proteomes" id="UP001430377"/>
    </source>
</evidence>
<dbReference type="InterPro" id="IPR028082">
    <property type="entry name" value="Peripla_BP_I"/>
</dbReference>
<feature type="domain" description="Periplasmic binding protein" evidence="5">
    <location>
        <begin position="70"/>
        <end position="333"/>
    </location>
</feature>
<comment type="similarity">
    <text evidence="2">Belongs to the bacterial solute-binding protein 2 family.</text>
</comment>
<keyword evidence="7" id="KW-1185">Reference proteome</keyword>
<dbReference type="GO" id="GO:0030246">
    <property type="term" value="F:carbohydrate binding"/>
    <property type="evidence" value="ECO:0007669"/>
    <property type="project" value="UniProtKB-ARBA"/>
</dbReference>
<reference evidence="6 7" key="1">
    <citation type="submission" date="2021-06" db="EMBL/GenBank/DDBJ databases">
        <title>Halomicroarcula sp. a new haloarchaeum isolated from saline soil.</title>
        <authorList>
            <person name="Duran-Viseras A."/>
            <person name="Sanchez-Porro C."/>
            <person name="Ventosa A."/>
        </authorList>
    </citation>
    <scope>NUCLEOTIDE SEQUENCE [LARGE SCALE GENOMIC DNA]</scope>
    <source>
        <strain evidence="6 7">F13</strain>
    </source>
</reference>
<feature type="region of interest" description="Disordered" evidence="4">
    <location>
        <begin position="33"/>
        <end position="64"/>
    </location>
</feature>
<evidence type="ECO:0000256" key="1">
    <source>
        <dbReference type="ARBA" id="ARBA00004196"/>
    </source>
</evidence>
<dbReference type="SUPFAM" id="SSF53822">
    <property type="entry name" value="Periplasmic binding protein-like I"/>
    <property type="match status" value="1"/>
</dbReference>
<evidence type="ECO:0000256" key="2">
    <source>
        <dbReference type="ARBA" id="ARBA00007639"/>
    </source>
</evidence>
<evidence type="ECO:0000256" key="4">
    <source>
        <dbReference type="SAM" id="MobiDB-lite"/>
    </source>
</evidence>
<comment type="caution">
    <text evidence="6">The sequence shown here is derived from an EMBL/GenBank/DDBJ whole genome shotgun (WGS) entry which is preliminary data.</text>
</comment>
<sequence length="408" mass="43296">MADNTRRRFIKATGAAITTVSIAGCGGNGGDGGDGGGDGGDGGSDGGDGGNGGTTTGGNGGSGGNTLEKVGMSAYVRGGSWITAYIEAAEFYAEDLGIELDVRPNQQSAQKQVQDIRDFTNGDHDAILVGVWSTGAAEGAINEAMNAGKPVFATNADTSSSEIPLYVGFSNYDGGASSAEQMVSALDEQYPNKDSYRVLNVRGIQGNQSANQRSQGFLDVMAEQDNIEVVQTLNGEYARDVAQSTVQEWVNANGRVDGIYSGNLSMGLGVVQALRNLDMLVSKGEEGHIVLTQMDGSPEVNPLVGDGTIDAAVDQPNYFYNPIAMQYMKQYVESGMDDSVIPEVGSEVTSDQLTIEPGQHKGVEMWSEPIWEPGIMREQNGHPWFRTNSIVITQENYDQPFLWGNVWG</sequence>
<dbReference type="InterPro" id="IPR025997">
    <property type="entry name" value="SBP_2_dom"/>
</dbReference>
<accession>A0AAW4PQD2</accession>
<evidence type="ECO:0000259" key="5">
    <source>
        <dbReference type="Pfam" id="PF13407"/>
    </source>
</evidence>
<protein>
    <submittedName>
        <fullName evidence="6">Sugar ABC transporter substrate-binding protein</fullName>
    </submittedName>
</protein>
<dbReference type="PANTHER" id="PTHR46847">
    <property type="entry name" value="D-ALLOSE-BINDING PERIPLASMIC PROTEIN-RELATED"/>
    <property type="match status" value="1"/>
</dbReference>
<dbReference type="PROSITE" id="PS51257">
    <property type="entry name" value="PROKAR_LIPOPROTEIN"/>
    <property type="match status" value="1"/>
</dbReference>
<organism evidence="6 7">
    <name type="scientific">Haloarcula rubra</name>
    <dbReference type="NCBI Taxonomy" id="2487747"/>
    <lineage>
        <taxon>Archaea</taxon>
        <taxon>Methanobacteriati</taxon>
        <taxon>Methanobacteriota</taxon>
        <taxon>Stenosarchaea group</taxon>
        <taxon>Halobacteria</taxon>
        <taxon>Halobacteriales</taxon>
        <taxon>Haloarculaceae</taxon>
        <taxon>Haloarcula</taxon>
    </lineage>
</organism>
<dbReference type="RefSeq" id="WP_220618186.1">
    <property type="nucleotide sequence ID" value="NZ_RKLR01000003.1"/>
</dbReference>